<organism evidence="2 3">
    <name type="scientific">Aliivibrio fischeri</name>
    <name type="common">Vibrio fischeri</name>
    <dbReference type="NCBI Taxonomy" id="668"/>
    <lineage>
        <taxon>Bacteria</taxon>
        <taxon>Pseudomonadati</taxon>
        <taxon>Pseudomonadota</taxon>
        <taxon>Gammaproteobacteria</taxon>
        <taxon>Vibrionales</taxon>
        <taxon>Vibrionaceae</taxon>
        <taxon>Aliivibrio</taxon>
    </lineage>
</organism>
<dbReference type="GO" id="GO:0005829">
    <property type="term" value="C:cytosol"/>
    <property type="evidence" value="ECO:0007669"/>
    <property type="project" value="TreeGrafter"/>
</dbReference>
<dbReference type="RefSeq" id="WP_005419950.1">
    <property type="nucleotide sequence ID" value="NZ_CAWMFT010000023.1"/>
</dbReference>
<dbReference type="Pfam" id="PF01048">
    <property type="entry name" value="PNP_UDP_1"/>
    <property type="match status" value="1"/>
</dbReference>
<dbReference type="GO" id="GO:0008782">
    <property type="term" value="F:adenosylhomocysteine nucleosidase activity"/>
    <property type="evidence" value="ECO:0007669"/>
    <property type="project" value="TreeGrafter"/>
</dbReference>
<dbReference type="EMBL" id="WOBO01000020">
    <property type="protein sequence ID" value="MUK47003.1"/>
    <property type="molecule type" value="Genomic_DNA"/>
</dbReference>
<protein>
    <submittedName>
        <fullName evidence="2">5'-methylthioadenosine nucleosidase</fullName>
    </submittedName>
</protein>
<feature type="domain" description="Nucleoside phosphorylase" evidence="1">
    <location>
        <begin position="25"/>
        <end position="251"/>
    </location>
</feature>
<dbReference type="InterPro" id="IPR035994">
    <property type="entry name" value="Nucleoside_phosphorylase_sf"/>
</dbReference>
<dbReference type="CDD" id="cd09008">
    <property type="entry name" value="MTAN"/>
    <property type="match status" value="1"/>
</dbReference>
<dbReference type="InterPro" id="IPR000845">
    <property type="entry name" value="Nucleoside_phosphorylase_d"/>
</dbReference>
<dbReference type="Gene3D" id="3.40.50.1580">
    <property type="entry name" value="Nucleoside phosphorylase domain"/>
    <property type="match status" value="1"/>
</dbReference>
<evidence type="ECO:0000313" key="2">
    <source>
        <dbReference type="EMBL" id="MUK47003.1"/>
    </source>
</evidence>
<evidence type="ECO:0000313" key="3">
    <source>
        <dbReference type="Proteomes" id="UP000435323"/>
    </source>
</evidence>
<reference evidence="2 3" key="1">
    <citation type="submission" date="2019-11" db="EMBL/GenBank/DDBJ databases">
        <title>Using colonization assays and comparative genomics to discover symbiosis behaviors and factors in Vibrio fischeri.</title>
        <authorList>
            <person name="Bongrand C."/>
            <person name="Moriano-Gutierrez S."/>
            <person name="Arevalo P."/>
            <person name="Mcfall-Ngai M."/>
            <person name="Visick K."/>
            <person name="Polz M.F."/>
            <person name="Ruby E.G."/>
        </authorList>
    </citation>
    <scope>NUCLEOTIDE SEQUENCE [LARGE SCALE GENOMIC DNA]</scope>
    <source>
        <strain evidence="3">emors.3.2</strain>
    </source>
</reference>
<comment type="caution">
    <text evidence="2">The sequence shown here is derived from an EMBL/GenBank/DDBJ whole genome shotgun (WGS) entry which is preliminary data.</text>
</comment>
<sequence>MQYLRYFLASLFTLVSFSLAAAPKPIVLQGAMDVEVNYMVEQLQNKQEVTFGSWTFWTGTIDDYPVIVSRTEVGIANASASTTLAIEKFSPGMIINQGTSGGHDPELYRGDIVLAVKSFNMGANRSEFSKVEEGIQPEKWKNFTVTMRLREDNKFVEHDAFYSTPELVDFAYKNVKHPAQGKVVKGVIGTADEWNREVARINWLHKTYQTAAEEMESSSAALVAEAYKVPFIGIRILSNTDLHNQDFDPATAITNQKYVIDFVKQWIAKQK</sequence>
<accession>A0A1E5AV34</accession>
<evidence type="ECO:0000259" key="1">
    <source>
        <dbReference type="Pfam" id="PF01048"/>
    </source>
</evidence>
<dbReference type="Proteomes" id="UP000435323">
    <property type="component" value="Unassembled WGS sequence"/>
</dbReference>
<dbReference type="PANTHER" id="PTHR46832">
    <property type="entry name" value="5'-METHYLTHIOADENOSINE/S-ADENOSYLHOMOCYSTEINE NUCLEOSIDASE"/>
    <property type="match status" value="1"/>
</dbReference>
<proteinExistence type="predicted"/>
<dbReference type="AlphaFoldDB" id="A0A1E5AV34"/>
<name>A0A1E5AV34_ALIFS</name>
<gene>
    <name evidence="2" type="ORF">GNP77_16740</name>
</gene>
<dbReference type="GO" id="GO:0008930">
    <property type="term" value="F:methylthioadenosine nucleosidase activity"/>
    <property type="evidence" value="ECO:0007669"/>
    <property type="project" value="TreeGrafter"/>
</dbReference>
<dbReference type="PANTHER" id="PTHR46832:SF1">
    <property type="entry name" value="5'-METHYLTHIOADENOSINE_S-ADENOSYLHOMOCYSTEINE NUCLEOSIDASE"/>
    <property type="match status" value="1"/>
</dbReference>
<dbReference type="GO" id="GO:0019284">
    <property type="term" value="P:L-methionine salvage from S-adenosylmethionine"/>
    <property type="evidence" value="ECO:0007669"/>
    <property type="project" value="TreeGrafter"/>
</dbReference>
<dbReference type="GeneID" id="54164347"/>
<dbReference type="SUPFAM" id="SSF53167">
    <property type="entry name" value="Purine and uridine phosphorylases"/>
    <property type="match status" value="1"/>
</dbReference>
<dbReference type="OMA" id="ILVQGAM"/>
<dbReference type="GO" id="GO:0009116">
    <property type="term" value="P:nucleoside metabolic process"/>
    <property type="evidence" value="ECO:0007669"/>
    <property type="project" value="InterPro"/>
</dbReference>